<dbReference type="AlphaFoldDB" id="A0A177CDW4"/>
<dbReference type="InParanoid" id="A0A177CDW4"/>
<dbReference type="GeneID" id="28761942"/>
<reference evidence="1 2" key="1">
    <citation type="submission" date="2016-05" db="EMBL/GenBank/DDBJ databases">
        <title>Comparative analysis of secretome profiles of manganese(II)-oxidizing ascomycete fungi.</title>
        <authorList>
            <consortium name="DOE Joint Genome Institute"/>
            <person name="Zeiner C.A."/>
            <person name="Purvine S.O."/>
            <person name="Zink E.M."/>
            <person name="Wu S."/>
            <person name="Pasa-Tolic L."/>
            <person name="Chaput D.L."/>
            <person name="Haridas S."/>
            <person name="Grigoriev I.V."/>
            <person name="Santelli C.M."/>
            <person name="Hansel C.M."/>
        </authorList>
    </citation>
    <scope>NUCLEOTIDE SEQUENCE [LARGE SCALE GENOMIC DNA]</scope>
    <source>
        <strain evidence="1 2">AP3s5-JAC2a</strain>
    </source>
</reference>
<gene>
    <name evidence="1" type="ORF">CC84DRAFT_1164268</name>
</gene>
<dbReference type="EMBL" id="KV441552">
    <property type="protein sequence ID" value="OAG05824.1"/>
    <property type="molecule type" value="Genomic_DNA"/>
</dbReference>
<protein>
    <submittedName>
        <fullName evidence="1">Uncharacterized protein</fullName>
    </submittedName>
</protein>
<accession>A0A177CDW4</accession>
<name>A0A177CDW4_9PLEO</name>
<evidence type="ECO:0000313" key="1">
    <source>
        <dbReference type="EMBL" id="OAG05824.1"/>
    </source>
</evidence>
<keyword evidence="2" id="KW-1185">Reference proteome</keyword>
<evidence type="ECO:0000313" key="2">
    <source>
        <dbReference type="Proteomes" id="UP000077069"/>
    </source>
</evidence>
<proteinExistence type="predicted"/>
<sequence length="58" mass="6782">MHAVAEETRLECIGCSYAPRTHFLSSKHPKPHLLRHTGRASSLRTYWNAWNMENLEMD</sequence>
<dbReference type="Proteomes" id="UP000077069">
    <property type="component" value="Unassembled WGS sequence"/>
</dbReference>
<dbReference type="RefSeq" id="XP_018036189.1">
    <property type="nucleotide sequence ID" value="XM_018178456.1"/>
</dbReference>
<organism evidence="1 2">
    <name type="scientific">Paraphaeosphaeria sporulosa</name>
    <dbReference type="NCBI Taxonomy" id="1460663"/>
    <lineage>
        <taxon>Eukaryota</taxon>
        <taxon>Fungi</taxon>
        <taxon>Dikarya</taxon>
        <taxon>Ascomycota</taxon>
        <taxon>Pezizomycotina</taxon>
        <taxon>Dothideomycetes</taxon>
        <taxon>Pleosporomycetidae</taxon>
        <taxon>Pleosporales</taxon>
        <taxon>Massarineae</taxon>
        <taxon>Didymosphaeriaceae</taxon>
        <taxon>Paraphaeosphaeria</taxon>
    </lineage>
</organism>